<gene>
    <name evidence="2" type="ORF">METZ01_LOCUS238455</name>
</gene>
<evidence type="ECO:0000256" key="1">
    <source>
        <dbReference type="SAM" id="Phobius"/>
    </source>
</evidence>
<dbReference type="AlphaFoldDB" id="A0A382HGG9"/>
<reference evidence="2" key="1">
    <citation type="submission" date="2018-05" db="EMBL/GenBank/DDBJ databases">
        <authorList>
            <person name="Lanie J.A."/>
            <person name="Ng W.-L."/>
            <person name="Kazmierczak K.M."/>
            <person name="Andrzejewski T.M."/>
            <person name="Davidsen T.M."/>
            <person name="Wayne K.J."/>
            <person name="Tettelin H."/>
            <person name="Glass J.I."/>
            <person name="Rusch D."/>
            <person name="Podicherti R."/>
            <person name="Tsui H.-C.T."/>
            <person name="Winkler M.E."/>
        </authorList>
    </citation>
    <scope>NUCLEOTIDE SEQUENCE</scope>
</reference>
<protein>
    <submittedName>
        <fullName evidence="2">Uncharacterized protein</fullName>
    </submittedName>
</protein>
<feature type="transmembrane region" description="Helical" evidence="1">
    <location>
        <begin position="6"/>
        <end position="26"/>
    </location>
</feature>
<proteinExistence type="predicted"/>
<name>A0A382HGG9_9ZZZZ</name>
<accession>A0A382HGG9</accession>
<keyword evidence="1" id="KW-0812">Transmembrane</keyword>
<feature type="non-terminal residue" evidence="2">
    <location>
        <position position="34"/>
    </location>
</feature>
<evidence type="ECO:0000313" key="2">
    <source>
        <dbReference type="EMBL" id="SVB85601.1"/>
    </source>
</evidence>
<keyword evidence="1" id="KW-0472">Membrane</keyword>
<keyword evidence="1" id="KW-1133">Transmembrane helix</keyword>
<dbReference type="EMBL" id="UINC01060757">
    <property type="protein sequence ID" value="SVB85601.1"/>
    <property type="molecule type" value="Genomic_DNA"/>
</dbReference>
<organism evidence="2">
    <name type="scientific">marine metagenome</name>
    <dbReference type="NCBI Taxonomy" id="408172"/>
    <lineage>
        <taxon>unclassified sequences</taxon>
        <taxon>metagenomes</taxon>
        <taxon>ecological metagenomes</taxon>
    </lineage>
</organism>
<sequence>MGLYVAIPLVLLIIVLLWIVPVGLWLQAIFSIGG</sequence>